<organism evidence="1 2">
    <name type="scientific">Marininema halotolerans</name>
    <dbReference type="NCBI Taxonomy" id="1155944"/>
    <lineage>
        <taxon>Bacteria</taxon>
        <taxon>Bacillati</taxon>
        <taxon>Bacillota</taxon>
        <taxon>Bacilli</taxon>
        <taxon>Bacillales</taxon>
        <taxon>Thermoactinomycetaceae</taxon>
        <taxon>Marininema</taxon>
    </lineage>
</organism>
<dbReference type="InterPro" id="IPR029055">
    <property type="entry name" value="Ntn_hydrolases_N"/>
</dbReference>
<dbReference type="RefSeq" id="WP_091834966.1">
    <property type="nucleotide sequence ID" value="NZ_FPAA01000003.1"/>
</dbReference>
<dbReference type="Proteomes" id="UP000198660">
    <property type="component" value="Unassembled WGS sequence"/>
</dbReference>
<evidence type="ECO:0008006" key="3">
    <source>
        <dbReference type="Google" id="ProtNLM"/>
    </source>
</evidence>
<dbReference type="SUPFAM" id="SSF56235">
    <property type="entry name" value="N-terminal nucleophile aminohydrolases (Ntn hydrolases)"/>
    <property type="match status" value="1"/>
</dbReference>
<protein>
    <recommendedName>
        <fullName evidence="3">Proteasome subunit beta</fullName>
    </recommendedName>
</protein>
<proteinExistence type="predicted"/>
<dbReference type="OrthoDB" id="8354941at2"/>
<evidence type="ECO:0000313" key="2">
    <source>
        <dbReference type="Proteomes" id="UP000198660"/>
    </source>
</evidence>
<dbReference type="AlphaFoldDB" id="A0A1I6QJH5"/>
<keyword evidence="2" id="KW-1185">Reference proteome</keyword>
<accession>A0A1I6QJH5</accession>
<evidence type="ECO:0000313" key="1">
    <source>
        <dbReference type="EMBL" id="SFS52574.1"/>
    </source>
</evidence>
<reference evidence="2" key="1">
    <citation type="submission" date="2016-10" db="EMBL/GenBank/DDBJ databases">
        <authorList>
            <person name="Varghese N."/>
            <person name="Submissions S."/>
        </authorList>
    </citation>
    <scope>NUCLEOTIDE SEQUENCE [LARGE SCALE GENOMIC DNA]</scope>
    <source>
        <strain evidence="2">DSM 45789</strain>
    </source>
</reference>
<gene>
    <name evidence="1" type="ORF">SAMN05444972_103190</name>
</gene>
<dbReference type="EMBL" id="FPAA01000003">
    <property type="protein sequence ID" value="SFS52574.1"/>
    <property type="molecule type" value="Genomic_DNA"/>
</dbReference>
<name>A0A1I6QJH5_9BACL</name>
<dbReference type="Gene3D" id="3.60.20.10">
    <property type="entry name" value="Glutamine Phosphoribosylpyrophosphate, subunit 1, domain 1"/>
    <property type="match status" value="1"/>
</dbReference>
<sequence length="202" mass="21909">MTCIVGLVHDGRVFLGGDSAGVNSWFNQTIRADEKVFQNGPYIMGFTSSFRMGQLLRYSFQPPEPTEGEDIDKFMATKFIDGVRSCLKDGGWARVQNGEETGGVFLVGYQDRLFRVDMDYQVGSLADGYCSVGCGGEIACGAMYATKDIEDPNQRITIALEAAERFSAGVAGPFHIVSTKKATTTKSIVIQDGIKLTISSSN</sequence>